<dbReference type="GO" id="GO:0006146">
    <property type="term" value="P:adenine catabolic process"/>
    <property type="evidence" value="ECO:0007669"/>
    <property type="project" value="InterPro"/>
</dbReference>
<protein>
    <recommendedName>
        <fullName evidence="2 6">Adenine deaminase</fullName>
        <shortName evidence="6">Adenase</shortName>
        <shortName evidence="6">Adenine aminase</shortName>
        <ecNumber evidence="2 6">3.5.4.2</ecNumber>
    </recommendedName>
</protein>
<dbReference type="InterPro" id="IPR011059">
    <property type="entry name" value="Metal-dep_hydrolase_composite"/>
</dbReference>
<dbReference type="Pfam" id="PF01979">
    <property type="entry name" value="Amidohydro_1"/>
    <property type="match status" value="1"/>
</dbReference>
<evidence type="ECO:0000256" key="3">
    <source>
        <dbReference type="ARBA" id="ARBA00022801"/>
    </source>
</evidence>
<evidence type="ECO:0000313" key="10">
    <source>
        <dbReference type="Proteomes" id="UP000272003"/>
    </source>
</evidence>
<gene>
    <name evidence="6 9" type="primary">ade</name>
    <name evidence="9" type="ORF">D7I45_00205</name>
</gene>
<reference evidence="9 10" key="1">
    <citation type="submission" date="2018-09" db="EMBL/GenBank/DDBJ databases">
        <title>Genome sequencing of strain BHWM-4.</title>
        <authorList>
            <person name="Heo J."/>
            <person name="Kim S.-J."/>
            <person name="Kwon S.-W."/>
        </authorList>
    </citation>
    <scope>NUCLEOTIDE SEQUENCE [LARGE SCALE GENOMIC DNA]</scope>
    <source>
        <strain evidence="9 10">BHWM-4</strain>
    </source>
</reference>
<dbReference type="InterPro" id="IPR006680">
    <property type="entry name" value="Amidohydro-rel"/>
</dbReference>
<dbReference type="KEGG" id="abom:D7I45_00205"/>
<organism evidence="9 10">
    <name type="scientific">Apilactobacillus bombintestini</name>
    <dbReference type="NCBI Taxonomy" id="2419772"/>
    <lineage>
        <taxon>Bacteria</taxon>
        <taxon>Bacillati</taxon>
        <taxon>Bacillota</taxon>
        <taxon>Bacilli</taxon>
        <taxon>Lactobacillales</taxon>
        <taxon>Lactobacillaceae</taxon>
        <taxon>Apilactobacillus</taxon>
    </lineage>
</organism>
<dbReference type="EMBL" id="CP032626">
    <property type="protein sequence ID" value="AYF92017.1"/>
    <property type="molecule type" value="Genomic_DNA"/>
</dbReference>
<dbReference type="Gene3D" id="2.30.40.10">
    <property type="entry name" value="Urease, subunit C, domain 1"/>
    <property type="match status" value="1"/>
</dbReference>
<dbReference type="GO" id="GO:0000034">
    <property type="term" value="F:adenine deaminase activity"/>
    <property type="evidence" value="ECO:0007669"/>
    <property type="project" value="UniProtKB-UniRule"/>
</dbReference>
<dbReference type="RefSeq" id="WP_120783791.1">
    <property type="nucleotide sequence ID" value="NZ_CP032626.1"/>
</dbReference>
<dbReference type="HAMAP" id="MF_01518">
    <property type="entry name" value="Adenine_deamin"/>
    <property type="match status" value="1"/>
</dbReference>
<dbReference type="CDD" id="cd01295">
    <property type="entry name" value="AdeC"/>
    <property type="match status" value="1"/>
</dbReference>
<evidence type="ECO:0000256" key="6">
    <source>
        <dbReference type="HAMAP-Rule" id="MF_01518"/>
    </source>
</evidence>
<comment type="cofactor">
    <cofactor evidence="6">
        <name>Mn(2+)</name>
        <dbReference type="ChEBI" id="CHEBI:29035"/>
    </cofactor>
</comment>
<evidence type="ECO:0000256" key="4">
    <source>
        <dbReference type="ARBA" id="ARBA00023211"/>
    </source>
</evidence>
<comment type="similarity">
    <text evidence="1 6">Belongs to the metallo-dependent hydrolases superfamily. Adenine deaminase family.</text>
</comment>
<keyword evidence="10" id="KW-1185">Reference proteome</keyword>
<dbReference type="InterPro" id="IPR026912">
    <property type="entry name" value="Adenine_deam_C"/>
</dbReference>
<feature type="domain" description="Adenine deaminase C-terminal" evidence="8">
    <location>
        <begin position="383"/>
        <end position="549"/>
    </location>
</feature>
<dbReference type="SUPFAM" id="SSF51338">
    <property type="entry name" value="Composite domain of metallo-dependent hydrolases"/>
    <property type="match status" value="1"/>
</dbReference>
<evidence type="ECO:0000256" key="2">
    <source>
        <dbReference type="ARBA" id="ARBA00012782"/>
    </source>
</evidence>
<dbReference type="InterPro" id="IPR032466">
    <property type="entry name" value="Metal_Hydrolase"/>
</dbReference>
<keyword evidence="4 6" id="KW-0464">Manganese</keyword>
<evidence type="ECO:0000256" key="1">
    <source>
        <dbReference type="ARBA" id="ARBA00006773"/>
    </source>
</evidence>
<comment type="catalytic activity">
    <reaction evidence="5 6">
        <text>adenine + H2O + H(+) = hypoxanthine + NH4(+)</text>
        <dbReference type="Rhea" id="RHEA:23688"/>
        <dbReference type="ChEBI" id="CHEBI:15377"/>
        <dbReference type="ChEBI" id="CHEBI:15378"/>
        <dbReference type="ChEBI" id="CHEBI:16708"/>
        <dbReference type="ChEBI" id="CHEBI:17368"/>
        <dbReference type="ChEBI" id="CHEBI:28938"/>
        <dbReference type="EC" id="3.5.4.2"/>
    </reaction>
</comment>
<keyword evidence="3 6" id="KW-0378">Hydrolase</keyword>
<dbReference type="PANTHER" id="PTHR11113:SF2">
    <property type="entry name" value="ADENINE DEAMINASE"/>
    <property type="match status" value="1"/>
</dbReference>
<proteinExistence type="inferred from homology"/>
<dbReference type="SUPFAM" id="SSF51556">
    <property type="entry name" value="Metallo-dependent hydrolases"/>
    <property type="match status" value="1"/>
</dbReference>
<evidence type="ECO:0000259" key="7">
    <source>
        <dbReference type="Pfam" id="PF01979"/>
    </source>
</evidence>
<accession>A0A387APW6</accession>
<dbReference type="NCBIfam" id="TIGR01178">
    <property type="entry name" value="ade"/>
    <property type="match status" value="1"/>
</dbReference>
<dbReference type="PANTHER" id="PTHR11113">
    <property type="entry name" value="N-ACETYLGLUCOSAMINE-6-PHOSPHATE DEACETYLASE"/>
    <property type="match status" value="1"/>
</dbReference>
<dbReference type="Pfam" id="PF13382">
    <property type="entry name" value="Adenine_deam_C"/>
    <property type="match status" value="1"/>
</dbReference>
<dbReference type="InterPro" id="IPR006679">
    <property type="entry name" value="Adenine_deam"/>
</dbReference>
<feature type="domain" description="Amidohydrolase-related" evidence="7">
    <location>
        <begin position="54"/>
        <end position="336"/>
    </location>
</feature>
<dbReference type="Gene3D" id="3.20.20.140">
    <property type="entry name" value="Metal-dependent hydrolases"/>
    <property type="match status" value="1"/>
</dbReference>
<evidence type="ECO:0000259" key="8">
    <source>
        <dbReference type="Pfam" id="PF13382"/>
    </source>
</evidence>
<name>A0A387APW6_9LACO</name>
<sequence length="558" mass="61234">MQTIDLIIQNGQILDVINKKILKTNVYIDKGKVIALGNQLPYSAKQIIDAHQQYLAPGFIDAHVHIESSMVTPSELGKVIIPMGVTTIVVDPHEIANVCGVAGIKYMMNDAKQSPLEVLVKLPSSVPATDFEHNGATLTAQDLHPLYDEPTTVGLAEVMDYPAVHNHNADMMDKINDAIAHHGIVDGHGAGLNASQLKEYLYNGITTDHESTSLAQMQDRLAVGMNVFLREGTVERDLQNTIAAVNDSNSSRFSFCTDDKLISTIVKEGSINFNIQLAIQNGIDALTAYQMASYNAAQAHHLNQLGAIKEGYQADIVFIRDLDKVNVTQVIKHGKVIDDIDFATKPLPFAAGGVHQNIHPQDLRLPLEHDFCHVMGVIPNHIETIHLKKHVPVKDGYFVTDLKQDILLMVDVERHHNLGTYGLSLVHGFKIKHGAVATTIAHDSHNIVAVGTSADAIYRAIDEVTKSHGGIAVVDEEKTLATMPLPIAGLMSNQPWSIASHQLEAISEAYQQISEPIDFDPFITLSFLTLPVIPTLKLTDQGLYDFDQQKFIKVNIDK</sequence>
<evidence type="ECO:0000256" key="5">
    <source>
        <dbReference type="ARBA" id="ARBA00047720"/>
    </source>
</evidence>
<dbReference type="EC" id="3.5.4.2" evidence="2 6"/>
<dbReference type="Proteomes" id="UP000272003">
    <property type="component" value="Chromosome"/>
</dbReference>
<dbReference type="OrthoDB" id="9775607at2"/>
<evidence type="ECO:0000313" key="9">
    <source>
        <dbReference type="EMBL" id="AYF92017.1"/>
    </source>
</evidence>
<dbReference type="AlphaFoldDB" id="A0A387APW6"/>